<comment type="caution">
    <text evidence="1">The sequence shown here is derived from an EMBL/GenBank/DDBJ whole genome shotgun (WGS) entry which is preliminary data.</text>
</comment>
<keyword evidence="2" id="KW-1185">Reference proteome</keyword>
<evidence type="ECO:0000313" key="2">
    <source>
        <dbReference type="Proteomes" id="UP001525968"/>
    </source>
</evidence>
<accession>A0ABT2PQ81</accession>
<protein>
    <submittedName>
        <fullName evidence="1">Uncharacterized protein</fullName>
    </submittedName>
</protein>
<organism evidence="1 2">
    <name type="scientific">Acidovorax bellezanensis</name>
    <dbReference type="NCBI Taxonomy" id="2976702"/>
    <lineage>
        <taxon>Bacteria</taxon>
        <taxon>Pseudomonadati</taxon>
        <taxon>Pseudomonadota</taxon>
        <taxon>Betaproteobacteria</taxon>
        <taxon>Burkholderiales</taxon>
        <taxon>Comamonadaceae</taxon>
        <taxon>Acidovorax</taxon>
    </lineage>
</organism>
<dbReference type="RefSeq" id="WP_261501667.1">
    <property type="nucleotide sequence ID" value="NZ_JAODYH010000008.1"/>
</dbReference>
<gene>
    <name evidence="1" type="ORF">N0K08_17390</name>
</gene>
<name>A0ABT2PQ81_9BURK</name>
<dbReference type="Proteomes" id="UP001525968">
    <property type="component" value="Unassembled WGS sequence"/>
</dbReference>
<dbReference type="EMBL" id="JAODYH010000008">
    <property type="protein sequence ID" value="MCT9812420.1"/>
    <property type="molecule type" value="Genomic_DNA"/>
</dbReference>
<reference evidence="1 2" key="1">
    <citation type="submission" date="2022-09" db="EMBL/GenBank/DDBJ databases">
        <title>Draft genome of isolate Be4.</title>
        <authorList>
            <person name="Sanchez-Castro I."/>
            <person name="Martinez-Rodriguez P."/>
            <person name="Descostes M."/>
            <person name="Merroun M."/>
        </authorList>
    </citation>
    <scope>NUCLEOTIDE SEQUENCE [LARGE SCALE GENOMIC DNA]</scope>
    <source>
        <strain evidence="1 2">Be4</strain>
    </source>
</reference>
<dbReference type="Pfam" id="PF23842">
    <property type="entry name" value="Phage_tail_terminator_3"/>
    <property type="match status" value="1"/>
</dbReference>
<evidence type="ECO:0000313" key="1">
    <source>
        <dbReference type="EMBL" id="MCT9812420.1"/>
    </source>
</evidence>
<sequence>MTASDALRNFIAPLLPGWRIQFGRWVDGANTDRYAVIRPAGGMPAELVRRPQFSLMLIGALDDAAQIPETSANALVEAMRASSGNLVFLQPAEPVFWATADGRPVFEIAISAITN</sequence>
<proteinExistence type="predicted"/>
<dbReference type="InterPro" id="IPR056950">
    <property type="entry name" value="Phage_tail_terminator_3"/>
</dbReference>